<evidence type="ECO:0000256" key="1">
    <source>
        <dbReference type="SAM" id="SignalP"/>
    </source>
</evidence>
<keyword evidence="3" id="KW-1185">Reference proteome</keyword>
<reference evidence="2 3" key="1">
    <citation type="submission" date="2019-03" db="EMBL/GenBank/DDBJ databases">
        <title>Sapientia aquatica gen. nov., sp. nov., isolated from a crater lake.</title>
        <authorList>
            <person name="Felfoldi T."/>
            <person name="Szabo A."/>
            <person name="Toth E."/>
            <person name="Schumann P."/>
            <person name="Keki Z."/>
            <person name="Marialigeti K."/>
            <person name="Mathe I."/>
        </authorList>
    </citation>
    <scope>NUCLEOTIDE SEQUENCE [LARGE SCALE GENOMIC DNA]</scope>
    <source>
        <strain evidence="2 3">SA-152</strain>
    </source>
</reference>
<comment type="caution">
    <text evidence="2">The sequence shown here is derived from an EMBL/GenBank/DDBJ whole genome shotgun (WGS) entry which is preliminary data.</text>
</comment>
<gene>
    <name evidence="2" type="ORF">E2I14_16395</name>
</gene>
<proteinExistence type="predicted"/>
<feature type="chain" id="PRO_5020868647" evidence="1">
    <location>
        <begin position="20"/>
        <end position="599"/>
    </location>
</feature>
<keyword evidence="1" id="KW-0732">Signal</keyword>
<accession>A0A4R5VUV6</accession>
<dbReference type="EMBL" id="SMYL01000011">
    <property type="protein sequence ID" value="TDK62630.1"/>
    <property type="molecule type" value="Genomic_DNA"/>
</dbReference>
<evidence type="ECO:0000313" key="2">
    <source>
        <dbReference type="EMBL" id="TDK62630.1"/>
    </source>
</evidence>
<dbReference type="InterPro" id="IPR010281">
    <property type="entry name" value="DUF885"/>
</dbReference>
<dbReference type="PANTHER" id="PTHR33361:SF16">
    <property type="entry name" value="DUF885 DOMAIN-CONTAINING PROTEIN"/>
    <property type="match status" value="1"/>
</dbReference>
<organism evidence="2 3">
    <name type="scientific">Sapientia aquatica</name>
    <dbReference type="NCBI Taxonomy" id="1549640"/>
    <lineage>
        <taxon>Bacteria</taxon>
        <taxon>Pseudomonadati</taxon>
        <taxon>Pseudomonadota</taxon>
        <taxon>Betaproteobacteria</taxon>
        <taxon>Burkholderiales</taxon>
        <taxon>Oxalobacteraceae</taxon>
        <taxon>Sapientia</taxon>
    </lineage>
</organism>
<dbReference type="Pfam" id="PF05960">
    <property type="entry name" value="DUF885"/>
    <property type="match status" value="1"/>
</dbReference>
<evidence type="ECO:0000313" key="3">
    <source>
        <dbReference type="Proteomes" id="UP000294829"/>
    </source>
</evidence>
<name>A0A4R5VUV6_9BURK</name>
<dbReference type="PANTHER" id="PTHR33361">
    <property type="entry name" value="GLR0591 PROTEIN"/>
    <property type="match status" value="1"/>
</dbReference>
<dbReference type="AlphaFoldDB" id="A0A4R5VUV6"/>
<protein>
    <submittedName>
        <fullName evidence="2">DUF885 domain-containing protein</fullName>
    </submittedName>
</protein>
<dbReference type="OrthoDB" id="9760040at2"/>
<sequence>MFTAALSFSLPLAAQTAESAPTAAVTQNTTTSAAQIQLNQLMTDYYLAVAKFDPVNATAQGDNRFDDQIGMSISPQERNKQFNRYQQFLDKLHAISSDQLDSPNQINYAILDYYLQTALSYRSFPDHLLPIHQMDTMPIILANYASGGSDQPINTPQQYRAYLNRISQLPAWIDQAIVNMRQGMRSGVVQPKALLVSALPQYKNLVSATPEKSIYYTPITNLPASFSSADKQALSAAYRTVIASKLNPALARLATFLEKEYLPACRTSTGWSALPNGQKWYATYVADKTTTSMTPDQIHETGLKEVARIQAQFAVLGPKLGYNGPASGLPTWVAAQPQFYPYKTEQEILDVFNQLNMKLDSKLPALFSLIPKSKLEVRLEPELTRATASAHYSGPAVDGSRPGIFWAVVNDPKEYNSTGIDTLFLHEGRPGHHFQVALQMEMTLPEFRKFSWINAYGEGWALYSETLGKEMGLYDDPAQYFGHLNDEMLRAVRLVVDTGMHAQGWSRERSIQYMRDTLGYSEAEAKNATERYMAWPGQALGYKIGAMKIAQLRARASTALGDKFSLPAFHAIVLNDGQLPLSVLEAKVDRWIAQTSAAH</sequence>
<dbReference type="Proteomes" id="UP000294829">
    <property type="component" value="Unassembled WGS sequence"/>
</dbReference>
<feature type="signal peptide" evidence="1">
    <location>
        <begin position="1"/>
        <end position="19"/>
    </location>
</feature>